<dbReference type="EMBL" id="BT084136">
    <property type="protein sequence ID" value="ACR34489.1"/>
    <property type="molecule type" value="mRNA"/>
</dbReference>
<proteinExistence type="evidence at transcript level"/>
<evidence type="ECO:0000256" key="1">
    <source>
        <dbReference type="SAM" id="MobiDB-lite"/>
    </source>
</evidence>
<protein>
    <submittedName>
        <fullName evidence="2">Uncharacterized protein</fullName>
    </submittedName>
</protein>
<reference evidence="2" key="2">
    <citation type="submission" date="2012-06" db="EMBL/GenBank/DDBJ databases">
        <authorList>
            <person name="Yu Y."/>
            <person name="Currie J."/>
            <person name="Lomeli R."/>
            <person name="Angelova A."/>
            <person name="Collura K."/>
            <person name="Wissotski M."/>
            <person name="Campos D."/>
            <person name="Kudrna D."/>
            <person name="Golser W."/>
            <person name="Ashely E."/>
            <person name="Descour A."/>
            <person name="Fernandes J."/>
            <person name="Soderlund C."/>
            <person name="Walbot V."/>
        </authorList>
    </citation>
    <scope>NUCLEOTIDE SEQUENCE</scope>
    <source>
        <strain evidence="2">B73</strain>
    </source>
</reference>
<evidence type="ECO:0000313" key="2">
    <source>
        <dbReference type="EMBL" id="ACR34489.1"/>
    </source>
</evidence>
<feature type="region of interest" description="Disordered" evidence="1">
    <location>
        <begin position="48"/>
        <end position="68"/>
    </location>
</feature>
<organism evidence="2">
    <name type="scientific">Zea mays</name>
    <name type="common">Maize</name>
    <dbReference type="NCBI Taxonomy" id="4577"/>
    <lineage>
        <taxon>Eukaryota</taxon>
        <taxon>Viridiplantae</taxon>
        <taxon>Streptophyta</taxon>
        <taxon>Embryophyta</taxon>
        <taxon>Tracheophyta</taxon>
        <taxon>Spermatophyta</taxon>
        <taxon>Magnoliopsida</taxon>
        <taxon>Liliopsida</taxon>
        <taxon>Poales</taxon>
        <taxon>Poaceae</taxon>
        <taxon>PACMAD clade</taxon>
        <taxon>Panicoideae</taxon>
        <taxon>Andropogonodae</taxon>
        <taxon>Andropogoneae</taxon>
        <taxon>Tripsacinae</taxon>
        <taxon>Zea</taxon>
    </lineage>
</organism>
<name>C4IZY9_MAIZE</name>
<sequence>MQGSTTQNRCFSNRTHVSSIPTPLHLISRMLVVKMQMKSDMNPRLATLFSSSRSNSEHKLQTFRNIQK</sequence>
<reference evidence="2" key="1">
    <citation type="journal article" date="2009" name="PLoS Genet.">
        <title>Sequencing, mapping, and analysis of 27,455 maize full-length cDNAs.</title>
        <authorList>
            <person name="Soderlund C."/>
            <person name="Descour A."/>
            <person name="Kudrna D."/>
            <person name="Bomhoff M."/>
            <person name="Boyd L."/>
            <person name="Currie J."/>
            <person name="Angelova A."/>
            <person name="Collura K."/>
            <person name="Wissotski M."/>
            <person name="Ashley E."/>
            <person name="Morrow D."/>
            <person name="Fernandes J."/>
            <person name="Walbot V."/>
            <person name="Yu Y."/>
        </authorList>
    </citation>
    <scope>NUCLEOTIDE SEQUENCE</scope>
    <source>
        <strain evidence="2">B73</strain>
    </source>
</reference>
<dbReference type="HOGENOM" id="CLU_2797680_0_0_1"/>
<accession>C4IZY9</accession>
<dbReference type="AlphaFoldDB" id="C4IZY9"/>